<dbReference type="Proteomes" id="UP000004881">
    <property type="component" value="Unassembled WGS sequence"/>
</dbReference>
<evidence type="ECO:0000256" key="1">
    <source>
        <dbReference type="ARBA" id="ARBA00001974"/>
    </source>
</evidence>
<dbReference type="InterPro" id="IPR036318">
    <property type="entry name" value="FAD-bd_PCMH-like_sf"/>
</dbReference>
<evidence type="ECO:0000256" key="3">
    <source>
        <dbReference type="ARBA" id="ARBA00022630"/>
    </source>
</evidence>
<dbReference type="Pfam" id="PF01565">
    <property type="entry name" value="FAD_binding_4"/>
    <property type="match status" value="1"/>
</dbReference>
<dbReference type="EMBL" id="BAFD01000037">
    <property type="protein sequence ID" value="GAB43048.1"/>
    <property type="molecule type" value="Genomic_DNA"/>
</dbReference>
<comment type="similarity">
    <text evidence="2">Belongs to the oxygen-dependent FAD-linked oxidoreductase family.</text>
</comment>
<reference evidence="8 9" key="1">
    <citation type="submission" date="2012-02" db="EMBL/GenBank/DDBJ databases">
        <title>Whole genome shotgun sequence of Gordonia terrae NBRC 100016.</title>
        <authorList>
            <person name="Takarada H."/>
            <person name="Hosoyama A."/>
            <person name="Tsuchikane K."/>
            <person name="Katsumata H."/>
            <person name="Yamazaki S."/>
            <person name="Fujita N."/>
        </authorList>
    </citation>
    <scope>NUCLEOTIDE SEQUENCE [LARGE SCALE GENOMIC DNA]</scope>
    <source>
        <strain evidence="8 9">NBRC 100016</strain>
    </source>
</reference>
<feature type="region of interest" description="Disordered" evidence="6">
    <location>
        <begin position="326"/>
        <end position="351"/>
    </location>
</feature>
<comment type="caution">
    <text evidence="8">The sequence shown here is derived from an EMBL/GenBank/DDBJ whole genome shotgun (WGS) entry which is preliminary data.</text>
</comment>
<accession>A0ABQ0HAX7</accession>
<proteinExistence type="inferred from homology"/>
<keyword evidence="9" id="KW-1185">Reference proteome</keyword>
<keyword evidence="3" id="KW-0285">Flavoprotein</keyword>
<name>A0ABQ0HAX7_9ACTN</name>
<dbReference type="Gene3D" id="3.30.465.10">
    <property type="match status" value="1"/>
</dbReference>
<sequence>MILAPTASEITPSVSDDHEYRGGRPMTTLSDGIAAELDAALAGRVHRPGSAGYRESLSRIFFPDASRRTPPCVVHPRDTSDVATAMRIVSAGGGRVTARGGGLSSTCVDDSAVLMDLSVHLTRIDAHDGRVRVQGGATVGAVLEALTGSGRVIPVGIVGLAGFGLATRGGIGYLTRSAGLTLDHLVEVELVRPDGEVVRLDADSTGTEADLWWAVRGCAPSFGVVTAAELRTVAQGPVHIDRAVVELDALADYFAVAPTLPRHTTMGAVLGYGADDDEPALLVYTACRGSRAADLAEAREATDAVVAGSTRPPRFRSQTTGRYLSGLPEFAHPGPGGTDPPPIRAPGPGTSSERGHFFGKSVFVGPTLGDDVADGLRNAITAAPTRACRIDFQHTGGALTDVDDASTAFWGRGAEWNVPLNAIWSDDAATDRCEAWARAALDVLAADTIGVYSVELRPGFAETERETEAAFGGNLARLRRLRDHIDPGRALGVLPL</sequence>
<dbReference type="PANTHER" id="PTHR42973:SF39">
    <property type="entry name" value="FAD-BINDING PCMH-TYPE DOMAIN-CONTAINING PROTEIN"/>
    <property type="match status" value="1"/>
</dbReference>
<evidence type="ECO:0000256" key="4">
    <source>
        <dbReference type="ARBA" id="ARBA00022827"/>
    </source>
</evidence>
<protein>
    <submittedName>
        <fullName evidence="8">Oxidoreductase</fullName>
    </submittedName>
</protein>
<evidence type="ECO:0000313" key="8">
    <source>
        <dbReference type="EMBL" id="GAB43048.1"/>
    </source>
</evidence>
<dbReference type="InterPro" id="IPR016169">
    <property type="entry name" value="FAD-bd_PCMH_sub2"/>
</dbReference>
<feature type="region of interest" description="Disordered" evidence="6">
    <location>
        <begin position="1"/>
        <end position="26"/>
    </location>
</feature>
<keyword evidence="4" id="KW-0274">FAD</keyword>
<dbReference type="PANTHER" id="PTHR42973">
    <property type="entry name" value="BINDING OXIDOREDUCTASE, PUTATIVE (AFU_ORTHOLOGUE AFUA_1G17690)-RELATED"/>
    <property type="match status" value="1"/>
</dbReference>
<dbReference type="InterPro" id="IPR006094">
    <property type="entry name" value="Oxid_FAD_bind_N"/>
</dbReference>
<dbReference type="InterPro" id="IPR050416">
    <property type="entry name" value="FAD-linked_Oxidoreductase"/>
</dbReference>
<evidence type="ECO:0000256" key="5">
    <source>
        <dbReference type="ARBA" id="ARBA00023002"/>
    </source>
</evidence>
<gene>
    <name evidence="8" type="ORF">GOTRE_037_00240</name>
</gene>
<evidence type="ECO:0000313" key="9">
    <source>
        <dbReference type="Proteomes" id="UP000004881"/>
    </source>
</evidence>
<feature type="domain" description="FAD-binding PCMH-type" evidence="7">
    <location>
        <begin position="66"/>
        <end position="235"/>
    </location>
</feature>
<organism evidence="8 9">
    <name type="scientific">Gordonia terrae NBRC 100016</name>
    <dbReference type="NCBI Taxonomy" id="1089454"/>
    <lineage>
        <taxon>Bacteria</taxon>
        <taxon>Bacillati</taxon>
        <taxon>Actinomycetota</taxon>
        <taxon>Actinomycetes</taxon>
        <taxon>Mycobacteriales</taxon>
        <taxon>Gordoniaceae</taxon>
        <taxon>Gordonia</taxon>
    </lineage>
</organism>
<dbReference type="Gene3D" id="3.40.462.20">
    <property type="match status" value="1"/>
</dbReference>
<evidence type="ECO:0000259" key="7">
    <source>
        <dbReference type="PROSITE" id="PS51387"/>
    </source>
</evidence>
<keyword evidence="5" id="KW-0560">Oxidoreductase</keyword>
<evidence type="ECO:0000256" key="2">
    <source>
        <dbReference type="ARBA" id="ARBA00005466"/>
    </source>
</evidence>
<comment type="cofactor">
    <cofactor evidence="1">
        <name>FAD</name>
        <dbReference type="ChEBI" id="CHEBI:57692"/>
    </cofactor>
</comment>
<dbReference type="PROSITE" id="PS51387">
    <property type="entry name" value="FAD_PCMH"/>
    <property type="match status" value="1"/>
</dbReference>
<dbReference type="InterPro" id="IPR016166">
    <property type="entry name" value="FAD-bd_PCMH"/>
</dbReference>
<evidence type="ECO:0000256" key="6">
    <source>
        <dbReference type="SAM" id="MobiDB-lite"/>
    </source>
</evidence>
<dbReference type="SUPFAM" id="SSF56176">
    <property type="entry name" value="FAD-binding/transporter-associated domain-like"/>
    <property type="match status" value="1"/>
</dbReference>